<dbReference type="AlphaFoldDB" id="G3H6E7"/>
<name>G3H6E7_CRIGR</name>
<sequence>MCTSAVGSRDRRLTGHHLQVQLKATSQRDKEEKIETAGHLVSSLDLCLFHFCS</sequence>
<dbReference type="InParanoid" id="G3H6E7"/>
<evidence type="ECO:0000313" key="1">
    <source>
        <dbReference type="EMBL" id="EGV96218.1"/>
    </source>
</evidence>
<protein>
    <submittedName>
        <fullName evidence="1">Uncharacterized protein</fullName>
    </submittedName>
</protein>
<accession>G3H6E7</accession>
<reference evidence="2" key="1">
    <citation type="journal article" date="2011" name="Nat. Biotechnol.">
        <title>The genomic sequence of the Chinese hamster ovary (CHO)-K1 cell line.</title>
        <authorList>
            <person name="Xu X."/>
            <person name="Nagarajan H."/>
            <person name="Lewis N.E."/>
            <person name="Pan S."/>
            <person name="Cai Z."/>
            <person name="Liu X."/>
            <person name="Chen W."/>
            <person name="Xie M."/>
            <person name="Wang W."/>
            <person name="Hammond S."/>
            <person name="Andersen M.R."/>
            <person name="Neff N."/>
            <person name="Passarelli B."/>
            <person name="Koh W."/>
            <person name="Fan H.C."/>
            <person name="Wang J."/>
            <person name="Gui Y."/>
            <person name="Lee K.H."/>
            <person name="Betenbaugh M.J."/>
            <person name="Quake S.R."/>
            <person name="Famili I."/>
            <person name="Palsson B.O."/>
            <person name="Wang J."/>
        </authorList>
    </citation>
    <scope>NUCLEOTIDE SEQUENCE [LARGE SCALE GENOMIC DNA]</scope>
    <source>
        <strain evidence="2">CHO K1 cell line</strain>
    </source>
</reference>
<dbReference type="EMBL" id="JH000173">
    <property type="protein sequence ID" value="EGV96218.1"/>
    <property type="molecule type" value="Genomic_DNA"/>
</dbReference>
<dbReference type="Proteomes" id="UP000001075">
    <property type="component" value="Unassembled WGS sequence"/>
</dbReference>
<proteinExistence type="predicted"/>
<evidence type="ECO:0000313" key="2">
    <source>
        <dbReference type="Proteomes" id="UP000001075"/>
    </source>
</evidence>
<gene>
    <name evidence="1" type="ORF">I79_005904</name>
</gene>
<organism evidence="1 2">
    <name type="scientific">Cricetulus griseus</name>
    <name type="common">Chinese hamster</name>
    <name type="synonym">Cricetulus barabensis griseus</name>
    <dbReference type="NCBI Taxonomy" id="10029"/>
    <lineage>
        <taxon>Eukaryota</taxon>
        <taxon>Metazoa</taxon>
        <taxon>Chordata</taxon>
        <taxon>Craniata</taxon>
        <taxon>Vertebrata</taxon>
        <taxon>Euteleostomi</taxon>
        <taxon>Mammalia</taxon>
        <taxon>Eutheria</taxon>
        <taxon>Euarchontoglires</taxon>
        <taxon>Glires</taxon>
        <taxon>Rodentia</taxon>
        <taxon>Myomorpha</taxon>
        <taxon>Muroidea</taxon>
        <taxon>Cricetidae</taxon>
        <taxon>Cricetinae</taxon>
        <taxon>Cricetulus</taxon>
    </lineage>
</organism>